<dbReference type="EMBL" id="KV875451">
    <property type="protein sequence ID" value="RZR70645.1"/>
    <property type="molecule type" value="Genomic_DNA"/>
</dbReference>
<proteinExistence type="predicted"/>
<dbReference type="Proteomes" id="UP000290560">
    <property type="component" value="Unassembled WGS sequence"/>
</dbReference>
<accession>A0A445M8S2</accession>
<evidence type="ECO:0000256" key="2">
    <source>
        <dbReference type="SAM" id="SignalP"/>
    </source>
</evidence>
<protein>
    <submittedName>
        <fullName evidence="3">Uncharacterized protein</fullName>
    </submittedName>
</protein>
<feature type="chain" id="PRO_5019080799" evidence="2">
    <location>
        <begin position="25"/>
        <end position="175"/>
    </location>
</feature>
<dbReference type="AlphaFoldDB" id="A0A445M8S2"/>
<gene>
    <name evidence="3" type="ORF">BHM03_00000939</name>
</gene>
<feature type="signal peptide" evidence="2">
    <location>
        <begin position="1"/>
        <end position="24"/>
    </location>
</feature>
<evidence type="ECO:0000313" key="3">
    <source>
        <dbReference type="EMBL" id="RZR70645.1"/>
    </source>
</evidence>
<sequence length="175" mass="19399">MWVGASSVICVLSVGRFVPRVVSGLTILHTCLFGNERAGGGSPDEAPPMPKSGENQELSSREDEVRVLEREFFPTSFTWCRNECFIPVRGELVRTPGLTLVVPRGMAKSYGGRAVVAVWDEAVTRHTTLMARGGAGQCRTQSPPPRMLDQLPTWSLRLTWLTHLVPYYTDELLLL</sequence>
<feature type="region of interest" description="Disordered" evidence="1">
    <location>
        <begin position="38"/>
        <end position="62"/>
    </location>
</feature>
<reference evidence="3" key="1">
    <citation type="journal article" date="2018" name="Data Brief">
        <title>Genome sequence data from 17 accessions of Ensete ventricosum, a staple food crop for millions in Ethiopia.</title>
        <authorList>
            <person name="Yemataw Z."/>
            <person name="Muzemil S."/>
            <person name="Ambachew D."/>
            <person name="Tripathi L."/>
            <person name="Tesfaye K."/>
            <person name="Chala A."/>
            <person name="Farbos A."/>
            <person name="O'Neill P."/>
            <person name="Moore K."/>
            <person name="Grant M."/>
            <person name="Studholme D.J."/>
        </authorList>
    </citation>
    <scope>NUCLEOTIDE SEQUENCE [LARGE SCALE GENOMIC DNA]</scope>
    <source>
        <tissue evidence="3">Leaf</tissue>
    </source>
</reference>
<organism evidence="3">
    <name type="scientific">Ensete ventricosum</name>
    <name type="common">Abyssinian banana</name>
    <name type="synonym">Musa ensete</name>
    <dbReference type="NCBI Taxonomy" id="4639"/>
    <lineage>
        <taxon>Eukaryota</taxon>
        <taxon>Viridiplantae</taxon>
        <taxon>Streptophyta</taxon>
        <taxon>Embryophyta</taxon>
        <taxon>Tracheophyta</taxon>
        <taxon>Spermatophyta</taxon>
        <taxon>Magnoliopsida</taxon>
        <taxon>Liliopsida</taxon>
        <taxon>Zingiberales</taxon>
        <taxon>Musaceae</taxon>
        <taxon>Ensete</taxon>
    </lineage>
</organism>
<keyword evidence="2" id="KW-0732">Signal</keyword>
<evidence type="ECO:0000256" key="1">
    <source>
        <dbReference type="SAM" id="MobiDB-lite"/>
    </source>
</evidence>
<name>A0A445M8S2_ENSVE</name>